<proteinExistence type="predicted"/>
<name>A0A4U5NUE5_STECR</name>
<keyword evidence="5" id="KW-0812">Transmembrane</keyword>
<keyword evidence="3" id="KW-0862">Zinc</keyword>
<feature type="domain" description="FLYWCH-type" evidence="6">
    <location>
        <begin position="52"/>
        <end position="104"/>
    </location>
</feature>
<protein>
    <recommendedName>
        <fullName evidence="6">FLYWCH-type domain-containing protein</fullName>
    </recommendedName>
</protein>
<evidence type="ECO:0000256" key="5">
    <source>
        <dbReference type="SAM" id="Phobius"/>
    </source>
</evidence>
<dbReference type="Gene3D" id="2.20.25.240">
    <property type="match status" value="1"/>
</dbReference>
<keyword evidence="4" id="KW-0175">Coiled coil</keyword>
<evidence type="ECO:0000256" key="1">
    <source>
        <dbReference type="ARBA" id="ARBA00022723"/>
    </source>
</evidence>
<evidence type="ECO:0000259" key="6">
    <source>
        <dbReference type="Pfam" id="PF04500"/>
    </source>
</evidence>
<dbReference type="GO" id="GO:0008270">
    <property type="term" value="F:zinc ion binding"/>
    <property type="evidence" value="ECO:0007669"/>
    <property type="project" value="UniProtKB-KW"/>
</dbReference>
<evidence type="ECO:0000256" key="4">
    <source>
        <dbReference type="SAM" id="Coils"/>
    </source>
</evidence>
<dbReference type="InterPro" id="IPR007588">
    <property type="entry name" value="Znf_FLYWCH"/>
</dbReference>
<keyword evidence="5" id="KW-1133">Transmembrane helix</keyword>
<keyword evidence="5" id="KW-0472">Membrane</keyword>
<feature type="coiled-coil region" evidence="4">
    <location>
        <begin position="183"/>
        <end position="210"/>
    </location>
</feature>
<evidence type="ECO:0000313" key="8">
    <source>
        <dbReference type="Proteomes" id="UP000298663"/>
    </source>
</evidence>
<sequence length="221" mass="24926">MVPDNMVPDIGTGQYGTYGTIWYLWYRTLWYLDIMLLCVFCCCYDLVTKQNNSLAVLDGFAYRKHKLNNAKTTQYWRCVNVQKGCRGCAVEEAGSREVRMTQDHSDGCGAFENGVSLELRKLRTSVKRRVANTGTRGSPVREVVSQEVAAASLSEEASMKFFIVNVCSKGVMIRKSKISIAAKKSYETRHKEALKENVELRAEVDRVKGRVNDMTSLVVVI</sequence>
<evidence type="ECO:0000256" key="3">
    <source>
        <dbReference type="ARBA" id="ARBA00022833"/>
    </source>
</evidence>
<dbReference type="EMBL" id="AZBU02000003">
    <property type="protein sequence ID" value="TKR86840.1"/>
    <property type="molecule type" value="Genomic_DNA"/>
</dbReference>
<feature type="transmembrane region" description="Helical" evidence="5">
    <location>
        <begin position="28"/>
        <end position="47"/>
    </location>
</feature>
<dbReference type="Proteomes" id="UP000298663">
    <property type="component" value="Unassembled WGS sequence"/>
</dbReference>
<reference evidence="7 8" key="1">
    <citation type="journal article" date="2015" name="Genome Biol.">
        <title>Comparative genomics of Steinernema reveals deeply conserved gene regulatory networks.</title>
        <authorList>
            <person name="Dillman A.R."/>
            <person name="Macchietto M."/>
            <person name="Porter C.F."/>
            <person name="Rogers A."/>
            <person name="Williams B."/>
            <person name="Antoshechkin I."/>
            <person name="Lee M.M."/>
            <person name="Goodwin Z."/>
            <person name="Lu X."/>
            <person name="Lewis E.E."/>
            <person name="Goodrich-Blair H."/>
            <person name="Stock S.P."/>
            <person name="Adams B.J."/>
            <person name="Sternberg P.W."/>
            <person name="Mortazavi A."/>
        </authorList>
    </citation>
    <scope>NUCLEOTIDE SEQUENCE [LARGE SCALE GENOMIC DNA]</scope>
    <source>
        <strain evidence="7 8">ALL</strain>
    </source>
</reference>
<gene>
    <name evidence="7" type="ORF">L596_011351</name>
</gene>
<reference evidence="7 8" key="2">
    <citation type="journal article" date="2019" name="G3 (Bethesda)">
        <title>Hybrid Assembly of the Genome of the Entomopathogenic Nematode Steinernema carpocapsae Identifies the X-Chromosome.</title>
        <authorList>
            <person name="Serra L."/>
            <person name="Macchietto M."/>
            <person name="Macias-Munoz A."/>
            <person name="McGill C.J."/>
            <person name="Rodriguez I.M."/>
            <person name="Rodriguez B."/>
            <person name="Murad R."/>
            <person name="Mortazavi A."/>
        </authorList>
    </citation>
    <scope>NUCLEOTIDE SEQUENCE [LARGE SCALE GENOMIC DNA]</scope>
    <source>
        <strain evidence="7 8">ALL</strain>
    </source>
</reference>
<comment type="caution">
    <text evidence="7">The sequence shown here is derived from an EMBL/GenBank/DDBJ whole genome shotgun (WGS) entry which is preliminary data.</text>
</comment>
<keyword evidence="8" id="KW-1185">Reference proteome</keyword>
<organism evidence="7 8">
    <name type="scientific">Steinernema carpocapsae</name>
    <name type="common">Entomopathogenic nematode</name>
    <dbReference type="NCBI Taxonomy" id="34508"/>
    <lineage>
        <taxon>Eukaryota</taxon>
        <taxon>Metazoa</taxon>
        <taxon>Ecdysozoa</taxon>
        <taxon>Nematoda</taxon>
        <taxon>Chromadorea</taxon>
        <taxon>Rhabditida</taxon>
        <taxon>Tylenchina</taxon>
        <taxon>Panagrolaimomorpha</taxon>
        <taxon>Strongyloidoidea</taxon>
        <taxon>Steinernematidae</taxon>
        <taxon>Steinernema</taxon>
    </lineage>
</organism>
<dbReference type="AlphaFoldDB" id="A0A4U5NUE5"/>
<dbReference type="Pfam" id="PF04500">
    <property type="entry name" value="FLYWCH"/>
    <property type="match status" value="1"/>
</dbReference>
<evidence type="ECO:0000256" key="2">
    <source>
        <dbReference type="ARBA" id="ARBA00022771"/>
    </source>
</evidence>
<accession>A0A4U5NUE5</accession>
<evidence type="ECO:0000313" key="7">
    <source>
        <dbReference type="EMBL" id="TKR86840.1"/>
    </source>
</evidence>
<keyword evidence="1" id="KW-0479">Metal-binding</keyword>
<keyword evidence="2" id="KW-0863">Zinc-finger</keyword>